<gene>
    <name evidence="1" type="ORF">RPERSI_LOCUS24172</name>
</gene>
<evidence type="ECO:0000313" key="2">
    <source>
        <dbReference type="Proteomes" id="UP000789920"/>
    </source>
</evidence>
<organism evidence="1 2">
    <name type="scientific">Racocetra persica</name>
    <dbReference type="NCBI Taxonomy" id="160502"/>
    <lineage>
        <taxon>Eukaryota</taxon>
        <taxon>Fungi</taxon>
        <taxon>Fungi incertae sedis</taxon>
        <taxon>Mucoromycota</taxon>
        <taxon>Glomeromycotina</taxon>
        <taxon>Glomeromycetes</taxon>
        <taxon>Diversisporales</taxon>
        <taxon>Gigasporaceae</taxon>
        <taxon>Racocetra</taxon>
    </lineage>
</organism>
<dbReference type="EMBL" id="CAJVQC010077086">
    <property type="protein sequence ID" value="CAG8815250.1"/>
    <property type="molecule type" value="Genomic_DNA"/>
</dbReference>
<dbReference type="Proteomes" id="UP000789920">
    <property type="component" value="Unassembled WGS sequence"/>
</dbReference>
<protein>
    <submittedName>
        <fullName evidence="1">26743_t:CDS:1</fullName>
    </submittedName>
</protein>
<proteinExistence type="predicted"/>
<name>A0ACA9RX34_9GLOM</name>
<comment type="caution">
    <text evidence="1">The sequence shown here is derived from an EMBL/GenBank/DDBJ whole genome shotgun (WGS) entry which is preliminary data.</text>
</comment>
<reference evidence="1" key="1">
    <citation type="submission" date="2021-06" db="EMBL/GenBank/DDBJ databases">
        <authorList>
            <person name="Kallberg Y."/>
            <person name="Tangrot J."/>
            <person name="Rosling A."/>
        </authorList>
    </citation>
    <scope>NUCLEOTIDE SEQUENCE</scope>
    <source>
        <strain evidence="1">MA461A</strain>
    </source>
</reference>
<keyword evidence="2" id="KW-1185">Reference proteome</keyword>
<sequence length="102" mass="10901">GVIANRIMESSTIHTAPNTSEESLKIAGSASSLFHDSIQSPFDSLFSPANDSNPTADLNITESHLTTQTNETESSYFDNSKANEPETATTQVLTDYSGNTTV</sequence>
<accession>A0ACA9RX34</accession>
<feature type="non-terminal residue" evidence="1">
    <location>
        <position position="1"/>
    </location>
</feature>
<evidence type="ECO:0000313" key="1">
    <source>
        <dbReference type="EMBL" id="CAG8815250.1"/>
    </source>
</evidence>